<proteinExistence type="predicted"/>
<feature type="non-terminal residue" evidence="1">
    <location>
        <position position="1"/>
    </location>
</feature>
<dbReference type="EMBL" id="UINC01142297">
    <property type="protein sequence ID" value="SVD30549.1"/>
    <property type="molecule type" value="Genomic_DNA"/>
</dbReference>
<accession>A0A382U8C9</accession>
<evidence type="ECO:0008006" key="2">
    <source>
        <dbReference type="Google" id="ProtNLM"/>
    </source>
</evidence>
<gene>
    <name evidence="1" type="ORF">METZ01_LOCUS383403</name>
</gene>
<dbReference type="SUPFAM" id="SSF53756">
    <property type="entry name" value="UDP-Glycosyltransferase/glycogen phosphorylase"/>
    <property type="match status" value="1"/>
</dbReference>
<protein>
    <recommendedName>
        <fullName evidence="2">Glycosyl transferase family 1 domain-containing protein</fullName>
    </recommendedName>
</protein>
<evidence type="ECO:0000313" key="1">
    <source>
        <dbReference type="EMBL" id="SVD30549.1"/>
    </source>
</evidence>
<organism evidence="1">
    <name type="scientific">marine metagenome</name>
    <dbReference type="NCBI Taxonomy" id="408172"/>
    <lineage>
        <taxon>unclassified sequences</taxon>
        <taxon>metagenomes</taxon>
        <taxon>ecological metagenomes</taxon>
    </lineage>
</organism>
<reference evidence="1" key="1">
    <citation type="submission" date="2018-05" db="EMBL/GenBank/DDBJ databases">
        <authorList>
            <person name="Lanie J.A."/>
            <person name="Ng W.-L."/>
            <person name="Kazmierczak K.M."/>
            <person name="Andrzejewski T.M."/>
            <person name="Davidsen T.M."/>
            <person name="Wayne K.J."/>
            <person name="Tettelin H."/>
            <person name="Glass J.I."/>
            <person name="Rusch D."/>
            <person name="Podicherti R."/>
            <person name="Tsui H.-C.T."/>
            <person name="Winkler M.E."/>
        </authorList>
    </citation>
    <scope>NUCLEOTIDE SEQUENCE</scope>
</reference>
<sequence>DPQALSNAMQKTLSDSEHVKTAVTRGLARAAHYSWQRSARILRDTYARAIENRRSNL</sequence>
<name>A0A382U8C9_9ZZZZ</name>
<dbReference type="AlphaFoldDB" id="A0A382U8C9"/>